<comment type="similarity">
    <text evidence="1">Belongs to the metallophosphoesterase superfamily. YfcE family.</text>
</comment>
<dbReference type="SUPFAM" id="SSF56300">
    <property type="entry name" value="Metallo-dependent phosphatases"/>
    <property type="match status" value="1"/>
</dbReference>
<dbReference type="InterPro" id="IPR011152">
    <property type="entry name" value="Pesterase_MJ0912"/>
</dbReference>
<dbReference type="CDD" id="cd00838">
    <property type="entry name" value="MPP_superfamily"/>
    <property type="match status" value="1"/>
</dbReference>
<dbReference type="Proteomes" id="UP000318017">
    <property type="component" value="Chromosome"/>
</dbReference>
<dbReference type="PIRSF" id="PIRSF000883">
    <property type="entry name" value="Pesterase_MJ0912"/>
    <property type="match status" value="1"/>
</dbReference>
<dbReference type="GO" id="GO:0005737">
    <property type="term" value="C:cytoplasm"/>
    <property type="evidence" value="ECO:0007669"/>
    <property type="project" value="TreeGrafter"/>
</dbReference>
<sequence length="254" mass="29121">MVTEPNVRRAIVSDIHGNLEALKAVLADIQSQNCEQIICLGDIVGYGPEPQACIDAVREFDATILGNHDLAALFDPEGFSNAAEQAIMWTRQQIEAGDSPEACYRRLQFLAHLPRTRREGSLMFVHGSVRNPVNEYVFPEDVYNRRKMEKLFSMVQRICFQGHTHVPGVFTPDMTFLRPEDLDHRYRTGDEKIMVNVGSVGQPRDGDWRSCYAIFDDPWLEFRRVEYPLDTTIQAIYDIPELDNFLGDRLREGR</sequence>
<dbReference type="PANTHER" id="PTHR42850">
    <property type="entry name" value="METALLOPHOSPHOESTERASE"/>
    <property type="match status" value="1"/>
</dbReference>
<dbReference type="Gene3D" id="3.60.21.10">
    <property type="match status" value="1"/>
</dbReference>
<dbReference type="EMBL" id="CP036298">
    <property type="protein sequence ID" value="QDV27049.1"/>
    <property type="molecule type" value="Genomic_DNA"/>
</dbReference>
<dbReference type="Pfam" id="PF12850">
    <property type="entry name" value="Metallophos_2"/>
    <property type="match status" value="1"/>
</dbReference>
<dbReference type="GO" id="GO:0016791">
    <property type="term" value="F:phosphatase activity"/>
    <property type="evidence" value="ECO:0007669"/>
    <property type="project" value="TreeGrafter"/>
</dbReference>
<keyword evidence="4" id="KW-1185">Reference proteome</keyword>
<gene>
    <name evidence="3" type="ORF">Q31a_54300</name>
</gene>
<evidence type="ECO:0000256" key="1">
    <source>
        <dbReference type="ARBA" id="ARBA00008950"/>
    </source>
</evidence>
<name>A0A518GEM4_9BACT</name>
<dbReference type="InterPro" id="IPR050126">
    <property type="entry name" value="Ap4A_hydrolase"/>
</dbReference>
<dbReference type="InterPro" id="IPR029052">
    <property type="entry name" value="Metallo-depent_PP-like"/>
</dbReference>
<dbReference type="KEGG" id="ahel:Q31a_54300"/>
<evidence type="ECO:0000313" key="3">
    <source>
        <dbReference type="EMBL" id="QDV27049.1"/>
    </source>
</evidence>
<organism evidence="3 4">
    <name type="scientific">Aureliella helgolandensis</name>
    <dbReference type="NCBI Taxonomy" id="2527968"/>
    <lineage>
        <taxon>Bacteria</taxon>
        <taxon>Pseudomonadati</taxon>
        <taxon>Planctomycetota</taxon>
        <taxon>Planctomycetia</taxon>
        <taxon>Pirellulales</taxon>
        <taxon>Pirellulaceae</taxon>
        <taxon>Aureliella</taxon>
    </lineage>
</organism>
<dbReference type="AlphaFoldDB" id="A0A518GEM4"/>
<evidence type="ECO:0000259" key="2">
    <source>
        <dbReference type="Pfam" id="PF12850"/>
    </source>
</evidence>
<reference evidence="3 4" key="1">
    <citation type="submission" date="2019-02" db="EMBL/GenBank/DDBJ databases">
        <title>Deep-cultivation of Planctomycetes and their phenomic and genomic characterization uncovers novel biology.</title>
        <authorList>
            <person name="Wiegand S."/>
            <person name="Jogler M."/>
            <person name="Boedeker C."/>
            <person name="Pinto D."/>
            <person name="Vollmers J."/>
            <person name="Rivas-Marin E."/>
            <person name="Kohn T."/>
            <person name="Peeters S.H."/>
            <person name="Heuer A."/>
            <person name="Rast P."/>
            <person name="Oberbeckmann S."/>
            <person name="Bunk B."/>
            <person name="Jeske O."/>
            <person name="Meyerdierks A."/>
            <person name="Storesund J.E."/>
            <person name="Kallscheuer N."/>
            <person name="Luecker S."/>
            <person name="Lage O.M."/>
            <person name="Pohl T."/>
            <person name="Merkel B.J."/>
            <person name="Hornburger P."/>
            <person name="Mueller R.-W."/>
            <person name="Bruemmer F."/>
            <person name="Labrenz M."/>
            <person name="Spormann A.M."/>
            <person name="Op den Camp H."/>
            <person name="Overmann J."/>
            <person name="Amann R."/>
            <person name="Jetten M.S.M."/>
            <person name="Mascher T."/>
            <person name="Medema M.H."/>
            <person name="Devos D.P."/>
            <person name="Kaster A.-K."/>
            <person name="Ovreas L."/>
            <person name="Rohde M."/>
            <person name="Galperin M.Y."/>
            <person name="Jogler C."/>
        </authorList>
    </citation>
    <scope>NUCLEOTIDE SEQUENCE [LARGE SCALE GENOMIC DNA]</scope>
    <source>
        <strain evidence="3 4">Q31a</strain>
    </source>
</reference>
<dbReference type="OrthoDB" id="9800565at2"/>
<dbReference type="InterPro" id="IPR024654">
    <property type="entry name" value="Calcineurin-like_PHP_lpxH"/>
</dbReference>
<feature type="domain" description="Calcineurin-like phosphoesterase" evidence="2">
    <location>
        <begin position="10"/>
        <end position="216"/>
    </location>
</feature>
<protein>
    <submittedName>
        <fullName evidence="3">Phosphodiesterase</fullName>
    </submittedName>
</protein>
<evidence type="ECO:0000313" key="4">
    <source>
        <dbReference type="Proteomes" id="UP000318017"/>
    </source>
</evidence>
<dbReference type="PANTHER" id="PTHR42850:SF2">
    <property type="entry name" value="BLL5683 PROTEIN"/>
    <property type="match status" value="1"/>
</dbReference>
<accession>A0A518GEM4</accession>
<proteinExistence type="inferred from homology"/>